<evidence type="ECO:0000313" key="2">
    <source>
        <dbReference type="EMBL" id="RUT35708.1"/>
    </source>
</evidence>
<dbReference type="OrthoDB" id="9789812at2"/>
<dbReference type="SMART" id="SM00873">
    <property type="entry name" value="B3_4"/>
    <property type="match status" value="1"/>
</dbReference>
<evidence type="ECO:0000313" key="3">
    <source>
        <dbReference type="Proteomes" id="UP000272464"/>
    </source>
</evidence>
<gene>
    <name evidence="2" type="ORF">EJP77_01430</name>
</gene>
<dbReference type="AlphaFoldDB" id="A0A3S1JSH7"/>
<accession>A0A3S1JSH7</accession>
<dbReference type="Gene3D" id="3.50.40.10">
    <property type="entry name" value="Phenylalanyl-trna Synthetase, Chain B, domain 3"/>
    <property type="match status" value="1"/>
</dbReference>
<dbReference type="PANTHER" id="PTHR39209">
    <property type="match status" value="1"/>
</dbReference>
<dbReference type="InterPro" id="IPR020825">
    <property type="entry name" value="Phe-tRNA_synthase-like_B3/B4"/>
</dbReference>
<dbReference type="EMBL" id="RZNX01000001">
    <property type="protein sequence ID" value="RUT35708.1"/>
    <property type="molecule type" value="Genomic_DNA"/>
</dbReference>
<dbReference type="SUPFAM" id="SSF56037">
    <property type="entry name" value="PheT/TilS domain"/>
    <property type="match status" value="1"/>
</dbReference>
<reference evidence="2 3" key="1">
    <citation type="submission" date="2018-12" db="EMBL/GenBank/DDBJ databases">
        <authorList>
            <person name="Sun L."/>
            <person name="Chen Z."/>
        </authorList>
    </citation>
    <scope>NUCLEOTIDE SEQUENCE [LARGE SCALE GENOMIC DNA]</scope>
    <source>
        <strain evidence="2 3">3-5-3</strain>
    </source>
</reference>
<dbReference type="InterPro" id="IPR005146">
    <property type="entry name" value="B3/B4_tRNA-bd"/>
</dbReference>
<dbReference type="PANTHER" id="PTHR39209:SF2">
    <property type="entry name" value="CYTOPLASMIC PROTEIN"/>
    <property type="match status" value="1"/>
</dbReference>
<proteinExistence type="predicted"/>
<organism evidence="2 3">
    <name type="scientific">Paenibacillus zeisoli</name>
    <dbReference type="NCBI Taxonomy" id="2496267"/>
    <lineage>
        <taxon>Bacteria</taxon>
        <taxon>Bacillati</taxon>
        <taxon>Bacillota</taxon>
        <taxon>Bacilli</taxon>
        <taxon>Bacillales</taxon>
        <taxon>Paenibacillaceae</taxon>
        <taxon>Paenibacillus</taxon>
    </lineage>
</organism>
<dbReference type="GO" id="GO:0003723">
    <property type="term" value="F:RNA binding"/>
    <property type="evidence" value="ECO:0007669"/>
    <property type="project" value="InterPro"/>
</dbReference>
<keyword evidence="3" id="KW-1185">Reference proteome</keyword>
<dbReference type="Pfam" id="PF03483">
    <property type="entry name" value="B3_4"/>
    <property type="match status" value="1"/>
</dbReference>
<feature type="domain" description="B3/B4 tRNA-binding" evidence="1">
    <location>
        <begin position="77"/>
        <end position="232"/>
    </location>
</feature>
<name>A0A3S1JSH7_9BACL</name>
<sequence>MNTNSYLHRRTAMYTQIKMSADVEQNLDGVKVYGLHLQLTPKEDGSNADYKPEWEQIHAAWRGKSKAEVAAVPIMAAYQSFYQQIGLNPKKYPPSVQNLIQRFFIKEELDRLPLIHPIVDAVNVAALQHLIPLGVFDAECVSGDIHLTFTRGGEAFQGLGEAEPEALPEGLLVLADEEKVLSRFCYRDSEVQKVTDATRQVWLLGCQVPGVDESAVKESLSAGLELIGRAYQCDLGPIHAG</sequence>
<dbReference type="Proteomes" id="UP000272464">
    <property type="component" value="Unassembled WGS sequence"/>
</dbReference>
<evidence type="ECO:0000259" key="1">
    <source>
        <dbReference type="SMART" id="SM00873"/>
    </source>
</evidence>
<comment type="caution">
    <text evidence="2">The sequence shown here is derived from an EMBL/GenBank/DDBJ whole genome shotgun (WGS) entry which is preliminary data.</text>
</comment>
<dbReference type="GO" id="GO:0004826">
    <property type="term" value="F:phenylalanine-tRNA ligase activity"/>
    <property type="evidence" value="ECO:0007669"/>
    <property type="project" value="InterPro"/>
</dbReference>
<protein>
    <recommendedName>
        <fullName evidence="1">B3/B4 tRNA-binding domain-containing protein</fullName>
    </recommendedName>
</protein>